<dbReference type="PANTHER" id="PTHR35895">
    <property type="entry name" value="CHROMOSOME 16, WHOLE GENOME SHOTGUN SEQUENCE"/>
    <property type="match status" value="1"/>
</dbReference>
<keyword evidence="1" id="KW-0472">Membrane</keyword>
<evidence type="ECO:0000256" key="1">
    <source>
        <dbReference type="SAM" id="Phobius"/>
    </source>
</evidence>
<protein>
    <recommendedName>
        <fullName evidence="4">Late embryogenesis abundant protein LEA-2 subgroup domain-containing protein</fullName>
    </recommendedName>
</protein>
<dbReference type="PANTHER" id="PTHR35895:SF1">
    <property type="entry name" value="LIPID-BINDING SERUM GLYCOPROTEIN C-TERMINAL DOMAIN-CONTAINING PROTEIN"/>
    <property type="match status" value="1"/>
</dbReference>
<dbReference type="GO" id="GO:0016020">
    <property type="term" value="C:membrane"/>
    <property type="evidence" value="ECO:0007669"/>
    <property type="project" value="TreeGrafter"/>
</dbReference>
<gene>
    <name evidence="2" type="ORF">PM001_LOCUS7876</name>
</gene>
<evidence type="ECO:0000313" key="2">
    <source>
        <dbReference type="EMBL" id="CAK7922705.1"/>
    </source>
</evidence>
<dbReference type="Pfam" id="PF12505">
    <property type="entry name" value="DUF3712"/>
    <property type="match status" value="1"/>
</dbReference>
<evidence type="ECO:0000313" key="3">
    <source>
        <dbReference type="Proteomes" id="UP001162060"/>
    </source>
</evidence>
<dbReference type="InterPro" id="IPR046368">
    <property type="entry name" value="Tag1"/>
</dbReference>
<reference evidence="2" key="1">
    <citation type="submission" date="2024-01" db="EMBL/GenBank/DDBJ databases">
        <authorList>
            <person name="Webb A."/>
        </authorList>
    </citation>
    <scope>NUCLEOTIDE SEQUENCE</scope>
    <source>
        <strain evidence="2">Pm1</strain>
    </source>
</reference>
<accession>A0AAV1TK29</accession>
<keyword evidence="1" id="KW-0812">Transmembrane</keyword>
<sequence length="274" mass="29570">MQRLVLIGSVVLTFLVVVLLLVYLVLIPAGIQHHLNLAELSVNYLDVKSISSASSLHVELSLNVQHDINIAASTDDITASLLYGDVAFGSVVIPGLDIKPGEQNYNITVASSLILLDVNMFNIMAEDLMKEIEISLEATATAKAHAFGLSYNGLALKGPLALKGFNHFSHPTPNFKIIYWFGCIEDAYQLDINVTLINPSSIGLDGIGALNLSRYLALDILGGRAQLFITGDNPHSTKYTQFQEAVSQINMSVVYTDGLSSLGFNTSCSILSLL</sequence>
<dbReference type="EMBL" id="CAKLBY020000066">
    <property type="protein sequence ID" value="CAK7922705.1"/>
    <property type="molecule type" value="Genomic_DNA"/>
</dbReference>
<organism evidence="2 3">
    <name type="scientific">Peronospora matthiolae</name>
    <dbReference type="NCBI Taxonomy" id="2874970"/>
    <lineage>
        <taxon>Eukaryota</taxon>
        <taxon>Sar</taxon>
        <taxon>Stramenopiles</taxon>
        <taxon>Oomycota</taxon>
        <taxon>Peronosporomycetes</taxon>
        <taxon>Peronosporales</taxon>
        <taxon>Peronosporaceae</taxon>
        <taxon>Peronospora</taxon>
    </lineage>
</organism>
<feature type="transmembrane region" description="Helical" evidence="1">
    <location>
        <begin position="6"/>
        <end position="26"/>
    </location>
</feature>
<keyword evidence="1" id="KW-1133">Transmembrane helix</keyword>
<proteinExistence type="predicted"/>
<dbReference type="AlphaFoldDB" id="A0AAV1TK29"/>
<evidence type="ECO:0008006" key="4">
    <source>
        <dbReference type="Google" id="ProtNLM"/>
    </source>
</evidence>
<comment type="caution">
    <text evidence="2">The sequence shown here is derived from an EMBL/GenBank/DDBJ whole genome shotgun (WGS) entry which is preliminary data.</text>
</comment>
<name>A0AAV1TK29_9STRA</name>
<dbReference type="InterPro" id="IPR022185">
    <property type="entry name" value="DUF3712"/>
</dbReference>
<dbReference type="Proteomes" id="UP001162060">
    <property type="component" value="Unassembled WGS sequence"/>
</dbReference>